<proteinExistence type="inferred from homology"/>
<organism evidence="6 7">
    <name type="scientific">Frankliniella occidentalis</name>
    <name type="common">Western flower thrips</name>
    <name type="synonym">Euthrips occidentalis</name>
    <dbReference type="NCBI Taxonomy" id="133901"/>
    <lineage>
        <taxon>Eukaryota</taxon>
        <taxon>Metazoa</taxon>
        <taxon>Ecdysozoa</taxon>
        <taxon>Arthropoda</taxon>
        <taxon>Hexapoda</taxon>
        <taxon>Insecta</taxon>
        <taxon>Pterygota</taxon>
        <taxon>Neoptera</taxon>
        <taxon>Paraneoptera</taxon>
        <taxon>Thysanoptera</taxon>
        <taxon>Terebrantia</taxon>
        <taxon>Thripoidea</taxon>
        <taxon>Thripidae</taxon>
        <taxon>Frankliniella</taxon>
    </lineage>
</organism>
<evidence type="ECO:0000313" key="6">
    <source>
        <dbReference type="Proteomes" id="UP000504606"/>
    </source>
</evidence>
<evidence type="ECO:0000256" key="1">
    <source>
        <dbReference type="ARBA" id="ARBA00010136"/>
    </source>
</evidence>
<dbReference type="Gene3D" id="2.60.40.1730">
    <property type="entry name" value="tricorn interacting facor f3 domain"/>
    <property type="match status" value="1"/>
</dbReference>
<dbReference type="InterPro" id="IPR042097">
    <property type="entry name" value="Aminopeptidase_N-like_N_sf"/>
</dbReference>
<evidence type="ECO:0000256" key="2">
    <source>
        <dbReference type="SAM" id="MobiDB-lite"/>
    </source>
</evidence>
<feature type="chain" id="PRO_5038799858" evidence="3">
    <location>
        <begin position="29"/>
        <end position="1008"/>
    </location>
</feature>
<dbReference type="Gene3D" id="1.10.390.10">
    <property type="entry name" value="Neutral Protease Domain 2"/>
    <property type="match status" value="1"/>
</dbReference>
<dbReference type="Proteomes" id="UP000504606">
    <property type="component" value="Unplaced"/>
</dbReference>
<feature type="compositionally biased region" description="Low complexity" evidence="2">
    <location>
        <begin position="422"/>
        <end position="449"/>
    </location>
</feature>
<keyword evidence="3" id="KW-0732">Signal</keyword>
<feature type="region of interest" description="Disordered" evidence="2">
    <location>
        <begin position="384"/>
        <end position="452"/>
    </location>
</feature>
<reference evidence="7" key="1">
    <citation type="journal article" date="2018" name="Proc. Natl. Acad. Sci. U.S.A.">
        <title>Phylogenomics and the evolution of hemipteroid insects.</title>
        <authorList>
            <person name="Johnson K.P."/>
            <person name="Dietrich C.H."/>
            <person name="Friedrich F."/>
            <person name="Beutel R.G."/>
            <person name="Wipfler B."/>
            <person name="Peters R.S."/>
            <person name="Allen J.M."/>
            <person name="Petersen M."/>
            <person name="Donath A."/>
            <person name="Walden K.K."/>
            <person name="Kozlov A.M."/>
            <person name="Podsiadlowski L."/>
            <person name="Mayer C."/>
            <person name="Meusemann K."/>
            <person name="Vasilikopoulos A."/>
            <person name="Waterhouse R.M."/>
            <person name="Cameron S.L."/>
            <person name="Weirauch C."/>
            <person name="Swanson D.R."/>
            <person name="Percy D.M."/>
            <person name="Hardy N.B."/>
            <person name="Terry I."/>
            <person name="Liu S."/>
            <person name="Zhou X."/>
            <person name="Misof B."/>
            <person name="Robertson H.M."/>
            <person name="Yoshizawa K."/>
        </authorList>
    </citation>
    <scope>NUCLEOTIDE SEQUENCE</scope>
    <source>
        <tissue evidence="7">Whole organism</tissue>
    </source>
</reference>
<dbReference type="SUPFAM" id="SSF63737">
    <property type="entry name" value="Leukotriene A4 hydrolase N-terminal domain"/>
    <property type="match status" value="1"/>
</dbReference>
<dbReference type="GO" id="GO:0005737">
    <property type="term" value="C:cytoplasm"/>
    <property type="evidence" value="ECO:0007669"/>
    <property type="project" value="TreeGrafter"/>
</dbReference>
<feature type="domain" description="Aminopeptidase N-like N-terminal" evidence="5">
    <location>
        <begin position="44"/>
        <end position="204"/>
    </location>
</feature>
<gene>
    <name evidence="7" type="primary">LOC113209321</name>
</gene>
<dbReference type="Gene3D" id="2.60.40.1910">
    <property type="match status" value="1"/>
</dbReference>
<evidence type="ECO:0000259" key="5">
    <source>
        <dbReference type="Pfam" id="PF17900"/>
    </source>
</evidence>
<dbReference type="PANTHER" id="PTHR11533:SF18">
    <property type="entry name" value="FI02158P"/>
    <property type="match status" value="1"/>
</dbReference>
<dbReference type="Pfam" id="PF11838">
    <property type="entry name" value="ERAP1_C"/>
    <property type="match status" value="1"/>
</dbReference>
<dbReference type="GO" id="GO:0005615">
    <property type="term" value="C:extracellular space"/>
    <property type="evidence" value="ECO:0007669"/>
    <property type="project" value="TreeGrafter"/>
</dbReference>
<dbReference type="InterPro" id="IPR045357">
    <property type="entry name" value="Aminopeptidase_N-like_N"/>
</dbReference>
<reference evidence="7" key="2">
    <citation type="submission" date="2025-08" db="UniProtKB">
        <authorList>
            <consortium name="RefSeq"/>
        </authorList>
    </citation>
    <scope>IDENTIFICATION</scope>
    <source>
        <tissue evidence="7">Whole organism</tissue>
    </source>
</reference>
<dbReference type="Gene3D" id="1.25.50.20">
    <property type="match status" value="1"/>
</dbReference>
<evidence type="ECO:0000313" key="7">
    <source>
        <dbReference type="RefSeq" id="XP_052121429.1"/>
    </source>
</evidence>
<name>A0A9C6WWB9_FRAOC</name>
<accession>A0A9C6WWB9</accession>
<dbReference type="PANTHER" id="PTHR11533">
    <property type="entry name" value="PROTEASE M1 ZINC METALLOPROTEASE"/>
    <property type="match status" value="1"/>
</dbReference>
<dbReference type="GO" id="GO:0016020">
    <property type="term" value="C:membrane"/>
    <property type="evidence" value="ECO:0007669"/>
    <property type="project" value="TreeGrafter"/>
</dbReference>
<evidence type="ECO:0000259" key="4">
    <source>
        <dbReference type="Pfam" id="PF11838"/>
    </source>
</evidence>
<protein>
    <submittedName>
        <fullName evidence="7">Uncharacterized protein LOC113209321</fullName>
    </submittedName>
</protein>
<dbReference type="RefSeq" id="XP_052121429.1">
    <property type="nucleotide sequence ID" value="XM_052265469.1"/>
</dbReference>
<dbReference type="OrthoDB" id="8182982at2759"/>
<comment type="similarity">
    <text evidence="1">Belongs to the peptidase M1 family.</text>
</comment>
<dbReference type="GeneID" id="113209321"/>
<dbReference type="InterPro" id="IPR024571">
    <property type="entry name" value="ERAP1-like_C_dom"/>
</dbReference>
<dbReference type="InterPro" id="IPR050344">
    <property type="entry name" value="Peptidase_M1_aminopeptidases"/>
</dbReference>
<feature type="signal peptide" evidence="3">
    <location>
        <begin position="1"/>
        <end position="28"/>
    </location>
</feature>
<dbReference type="AlphaFoldDB" id="A0A9C6WWB9"/>
<evidence type="ECO:0000256" key="3">
    <source>
        <dbReference type="SAM" id="SignalP"/>
    </source>
</evidence>
<feature type="domain" description="ERAP1-like C-terminal" evidence="4">
    <location>
        <begin position="653"/>
        <end position="979"/>
    </location>
</feature>
<dbReference type="Pfam" id="PF17900">
    <property type="entry name" value="Peptidase_M1_N"/>
    <property type="match status" value="1"/>
</dbReference>
<feature type="compositionally biased region" description="Basic and acidic residues" evidence="2">
    <location>
        <begin position="386"/>
        <end position="398"/>
    </location>
</feature>
<feature type="compositionally biased region" description="Basic and acidic residues" evidence="2">
    <location>
        <begin position="410"/>
        <end position="420"/>
    </location>
</feature>
<dbReference type="SUPFAM" id="SSF55486">
    <property type="entry name" value="Metalloproteases ('zincins'), catalytic domain"/>
    <property type="match status" value="1"/>
</dbReference>
<dbReference type="KEGG" id="foc:113209321"/>
<dbReference type="InterPro" id="IPR027268">
    <property type="entry name" value="Peptidase_M4/M1_CTD_sf"/>
</dbReference>
<sequence>MSSRCSKGPLLLLGLVFLWAALGGLVSATPTVDDPSKAPQTVLPTEYALDLQVVNDPQQQEPTYNLTGRVSITVTCRTPTDRLHLSVGDLVHVGDDAVLTSTLTGDETMKVVRYPAGKHWISLQLPKTLKADHSYQLKLNFSRPVITEVQNKDRLYHVALLVPPGQAAHYFPVFNASDYKAPFEVNVTHLQKYTSLGAAKARQVIKVLERPKNTTGDWVLTAFDKSQPITIRQLAILVGDFKLVNESTIPRITAGETTKFPEGWGSVTERLWTRPNFARATVLAAQLLPEAVCHIQCYVGVPFPSNTMDVVAMPYYSDTPVVSATAAFFRESDLQFDPNMDGLLLRLARVVAEQYLGVMVTPVPDTRAVSEALANYVASETVRALRPRETAEGSERAQLHRGHAGHQGHQGHDGHGDHQHQHGATTPAPATTAAATSAAPATGTTAPAAKGNNTCRCRQYESDKSDLLVNALYSVYYELGSQFPLTGLTSAQRPALQGIKTELIVRMLAITLGERTFKAALKGLLDEKKDGFFSSSDLWKLLTQHAYAAESLQAPLDVEAIVASWVDKDRFPLLSVSRDDHDNSAKLQQSVFRRRNYTPEERDLDKENAMVWNIPIVTLTEGQAFTRQEHQPRLWMSSRSALLENASLGDSYLVVNPEEAAPCIVNYDKRNWELLSNALNDRKSPELPPRTRAKLLHDAVMLAHAGALPFGDALPLLRSLQGETSPAVWLPVGNVLDHVRRDVEGTRLEDRFTTFLESILRGALRNVNDRLAAPGLCDCKSRQLFETRALILQQLARADMQPCIKEARAAYESWAASATPDEGKPMPDSLMCCLFQWGEDKEFEFGVQRLLHFPESRQRAERAYLLRVLAGCPRAATRKERLMNITLLENNGTFSDEDQMLVLQMVSARGADLLNFLDVNWDKLKAKHEQQPFMWEHLVSRASGSLKTHDDLKKLRAIFEKRAGQWGIADGIVQQAIRRAESNVAWADEAFPSMEAWLEKYLVNIKKE</sequence>
<keyword evidence="6" id="KW-1185">Reference proteome</keyword>